<name>A0A6A5KCL6_9PLEO</name>
<evidence type="ECO:0000256" key="1">
    <source>
        <dbReference type="SAM" id="MobiDB-lite"/>
    </source>
</evidence>
<evidence type="ECO:0000313" key="3">
    <source>
        <dbReference type="Proteomes" id="UP000800040"/>
    </source>
</evidence>
<organism evidence="2 3">
    <name type="scientific">Decorospora gaudefroyi</name>
    <dbReference type="NCBI Taxonomy" id="184978"/>
    <lineage>
        <taxon>Eukaryota</taxon>
        <taxon>Fungi</taxon>
        <taxon>Dikarya</taxon>
        <taxon>Ascomycota</taxon>
        <taxon>Pezizomycotina</taxon>
        <taxon>Dothideomycetes</taxon>
        <taxon>Pleosporomycetidae</taxon>
        <taxon>Pleosporales</taxon>
        <taxon>Pleosporineae</taxon>
        <taxon>Pleosporaceae</taxon>
        <taxon>Decorospora</taxon>
    </lineage>
</organism>
<accession>A0A6A5KCL6</accession>
<dbReference type="PANTHER" id="PTHR42085:SF2">
    <property type="entry name" value="F-BOX DOMAIN-CONTAINING PROTEIN"/>
    <property type="match status" value="1"/>
</dbReference>
<feature type="compositionally biased region" description="Acidic residues" evidence="1">
    <location>
        <begin position="54"/>
        <end position="67"/>
    </location>
</feature>
<protein>
    <recommendedName>
        <fullName evidence="4">F-box domain-containing protein</fullName>
    </recommendedName>
</protein>
<dbReference type="EMBL" id="ML975346">
    <property type="protein sequence ID" value="KAF1832144.1"/>
    <property type="molecule type" value="Genomic_DNA"/>
</dbReference>
<dbReference type="Proteomes" id="UP000800040">
    <property type="component" value="Unassembled WGS sequence"/>
</dbReference>
<keyword evidence="3" id="KW-1185">Reference proteome</keyword>
<feature type="compositionally biased region" description="Polar residues" evidence="1">
    <location>
        <begin position="81"/>
        <end position="94"/>
    </location>
</feature>
<feature type="region of interest" description="Disordered" evidence="1">
    <location>
        <begin position="34"/>
        <end position="94"/>
    </location>
</feature>
<evidence type="ECO:0000313" key="2">
    <source>
        <dbReference type="EMBL" id="KAF1832144.1"/>
    </source>
</evidence>
<dbReference type="InterPro" id="IPR038883">
    <property type="entry name" value="AN11006-like"/>
</dbReference>
<dbReference type="AlphaFoldDB" id="A0A6A5KCL6"/>
<dbReference type="OrthoDB" id="2951834at2759"/>
<gene>
    <name evidence="2" type="ORF">BDW02DRAFT_581514</name>
</gene>
<evidence type="ECO:0008006" key="4">
    <source>
        <dbReference type="Google" id="ProtNLM"/>
    </source>
</evidence>
<proteinExistence type="predicted"/>
<reference evidence="2" key="1">
    <citation type="submission" date="2020-01" db="EMBL/GenBank/DDBJ databases">
        <authorList>
            <consortium name="DOE Joint Genome Institute"/>
            <person name="Haridas S."/>
            <person name="Albert R."/>
            <person name="Binder M."/>
            <person name="Bloem J."/>
            <person name="Labutti K."/>
            <person name="Salamov A."/>
            <person name="Andreopoulos B."/>
            <person name="Baker S.E."/>
            <person name="Barry K."/>
            <person name="Bills G."/>
            <person name="Bluhm B.H."/>
            <person name="Cannon C."/>
            <person name="Castanera R."/>
            <person name="Culley D.E."/>
            <person name="Daum C."/>
            <person name="Ezra D."/>
            <person name="Gonzalez J.B."/>
            <person name="Henrissat B."/>
            <person name="Kuo A."/>
            <person name="Liang C."/>
            <person name="Lipzen A."/>
            <person name="Lutzoni F."/>
            <person name="Magnuson J."/>
            <person name="Mondo S."/>
            <person name="Nolan M."/>
            <person name="Ohm R."/>
            <person name="Pangilinan J."/>
            <person name="Park H.-J."/>
            <person name="Ramirez L."/>
            <person name="Alfaro M."/>
            <person name="Sun H."/>
            <person name="Tritt A."/>
            <person name="Yoshinaga Y."/>
            <person name="Zwiers L.-H."/>
            <person name="Turgeon B.G."/>
            <person name="Goodwin S.B."/>
            <person name="Spatafora J.W."/>
            <person name="Crous P.W."/>
            <person name="Grigoriev I.V."/>
        </authorList>
    </citation>
    <scope>NUCLEOTIDE SEQUENCE</scope>
    <source>
        <strain evidence="2">P77</strain>
    </source>
</reference>
<sequence>MSIKRPQTPPLSYLMTPPSTGSVRKRVRFYEAENIGVGDNMSSRHLANSTGGESPDDFFEEPQEGSDTEIRESTEDEGTPSADNTAPSSPASNIAITPKRTMFEKHNPLASLTLATSAPRTTTTPFPLMSLPISIRKRIYEHLLVIPGLICVRQRHTSFHDEKKAFLYPERRHFLPGIAYALAQLTVDGFKMRFSQFATTNINILCVSKEVFSEAKAVLYGKNSFEIMRPTNELCPPPDYSVRLFPTGCQRLVTNLSIRVRTFYDLHWLLKGGYNDLKNYYRALNELYLILEIDSAGKGFGKHWSRKEGEKWIVYIERLRGEMAKELLRKMKTANTKVVPTWMNLRVLFSGESYDEEVPGSGNALAGAAVEQAKRNELRQALVETWELFKKGGKSCGVLALGGR</sequence>
<feature type="region of interest" description="Disordered" evidence="1">
    <location>
        <begin position="1"/>
        <end position="22"/>
    </location>
</feature>
<feature type="compositionally biased region" description="Polar residues" evidence="1">
    <location>
        <begin position="40"/>
        <end position="52"/>
    </location>
</feature>
<dbReference type="PANTHER" id="PTHR42085">
    <property type="entry name" value="F-BOX DOMAIN-CONTAINING PROTEIN"/>
    <property type="match status" value="1"/>
</dbReference>